<accession>A0A6A1TH47</accession>
<dbReference type="Proteomes" id="UP000386575">
    <property type="component" value="Unassembled WGS sequence"/>
</dbReference>
<name>A0A6A1TH47_NEOGA</name>
<dbReference type="EMBL" id="VZUL01000003">
    <property type="protein sequence ID" value="KAB1083105.1"/>
    <property type="molecule type" value="Genomic_DNA"/>
</dbReference>
<feature type="domain" description="Aldehyde oxidase/xanthine dehydrogenase second molybdopterin binding" evidence="1">
    <location>
        <begin position="2"/>
        <end position="73"/>
    </location>
</feature>
<comment type="caution">
    <text evidence="2">The sequence shown here is derived from an EMBL/GenBank/DDBJ whole genome shotgun (WGS) entry which is preliminary data.</text>
</comment>
<gene>
    <name evidence="2" type="ORF">F4V91_26095</name>
</gene>
<dbReference type="SUPFAM" id="SSF56003">
    <property type="entry name" value="Molybdenum cofactor-binding domain"/>
    <property type="match status" value="1"/>
</dbReference>
<dbReference type="PANTHER" id="PTHR47495">
    <property type="entry name" value="ALDEHYDE DEHYDROGENASE"/>
    <property type="match status" value="1"/>
</dbReference>
<dbReference type="InterPro" id="IPR046867">
    <property type="entry name" value="AldOxase/xan_DH_MoCoBD2"/>
</dbReference>
<evidence type="ECO:0000313" key="3">
    <source>
        <dbReference type="Proteomes" id="UP000386575"/>
    </source>
</evidence>
<dbReference type="InterPro" id="IPR052516">
    <property type="entry name" value="N-heterocyclic_Hydroxylase"/>
</dbReference>
<dbReference type="InterPro" id="IPR037165">
    <property type="entry name" value="AldOxase/xan_DH_Mopterin-bd_sf"/>
</dbReference>
<proteinExistence type="predicted"/>
<dbReference type="GO" id="GO:0016491">
    <property type="term" value="F:oxidoreductase activity"/>
    <property type="evidence" value="ECO:0007669"/>
    <property type="project" value="InterPro"/>
</dbReference>
<organism evidence="2 3">
    <name type="scientific">Neorhizobium galegae</name>
    <name type="common">Rhizobium galegae</name>
    <dbReference type="NCBI Taxonomy" id="399"/>
    <lineage>
        <taxon>Bacteria</taxon>
        <taxon>Pseudomonadati</taxon>
        <taxon>Pseudomonadota</taxon>
        <taxon>Alphaproteobacteria</taxon>
        <taxon>Hyphomicrobiales</taxon>
        <taxon>Rhizobiaceae</taxon>
        <taxon>Rhizobium/Agrobacterium group</taxon>
        <taxon>Neorhizobium</taxon>
    </lineage>
</organism>
<dbReference type="AlphaFoldDB" id="A0A6A1TH47"/>
<evidence type="ECO:0000313" key="2">
    <source>
        <dbReference type="EMBL" id="KAB1083105.1"/>
    </source>
</evidence>
<dbReference type="Pfam" id="PF20256">
    <property type="entry name" value="MoCoBD_2"/>
    <property type="match status" value="1"/>
</dbReference>
<dbReference type="Gene3D" id="3.30.365.10">
    <property type="entry name" value="Aldehyde oxidase/xanthine dehydrogenase, molybdopterin binding domain"/>
    <property type="match status" value="1"/>
</dbReference>
<reference evidence="2 3" key="1">
    <citation type="submission" date="2019-09" db="EMBL/GenBank/DDBJ databases">
        <title>Genome sequencing of Ng87 strain.</title>
        <authorList>
            <person name="Karasev E.S."/>
            <person name="Andronov E."/>
        </authorList>
    </citation>
    <scope>NUCLEOTIDE SEQUENCE [LARGE SCALE GENOMIC DNA]</scope>
    <source>
        <strain evidence="2 3">Ng87</strain>
    </source>
</reference>
<evidence type="ECO:0000259" key="1">
    <source>
        <dbReference type="Pfam" id="PF20256"/>
    </source>
</evidence>
<protein>
    <submittedName>
        <fullName evidence="2">Xanthine dehydrogenase family protein molybdopterin-binding subunit</fullName>
    </submittedName>
</protein>
<sequence>MDGELGVPRVTRVVSAVAGGRVLNPKTARSQILGGVVMGIGMALHEEGMVDHRTGRIMNHNIAEYHMPAHADVEDIEVIFVHEEDDKVSPLGAKGLGEIGIIGVAAAVSNAIFHATGKRIRHFPITIDKILEANEEVRRSA</sequence>
<dbReference type="PANTHER" id="PTHR47495:SF2">
    <property type="entry name" value="ALDEHYDE DEHYDROGENASE"/>
    <property type="match status" value="1"/>
</dbReference>